<evidence type="ECO:0000313" key="2">
    <source>
        <dbReference type="EMBL" id="THV05281.1"/>
    </source>
</evidence>
<protein>
    <submittedName>
        <fullName evidence="2">Uncharacterized protein</fullName>
    </submittedName>
</protein>
<accession>A0A4S8MR35</accession>
<proteinExistence type="predicted"/>
<keyword evidence="3" id="KW-1185">Reference proteome</keyword>
<dbReference type="Proteomes" id="UP000297245">
    <property type="component" value="Unassembled WGS sequence"/>
</dbReference>
<organism evidence="2 3">
    <name type="scientific">Dendrothele bispora (strain CBS 962.96)</name>
    <dbReference type="NCBI Taxonomy" id="1314807"/>
    <lineage>
        <taxon>Eukaryota</taxon>
        <taxon>Fungi</taxon>
        <taxon>Dikarya</taxon>
        <taxon>Basidiomycota</taxon>
        <taxon>Agaricomycotina</taxon>
        <taxon>Agaricomycetes</taxon>
        <taxon>Agaricomycetidae</taxon>
        <taxon>Agaricales</taxon>
        <taxon>Agaricales incertae sedis</taxon>
        <taxon>Dendrothele</taxon>
    </lineage>
</organism>
<dbReference type="AlphaFoldDB" id="A0A4S8MR35"/>
<gene>
    <name evidence="2" type="ORF">K435DRAFT_834932</name>
</gene>
<reference evidence="2 3" key="1">
    <citation type="journal article" date="2019" name="Nat. Ecol. Evol.">
        <title>Megaphylogeny resolves global patterns of mushroom evolution.</title>
        <authorList>
            <person name="Varga T."/>
            <person name="Krizsan K."/>
            <person name="Foldi C."/>
            <person name="Dima B."/>
            <person name="Sanchez-Garcia M."/>
            <person name="Sanchez-Ramirez S."/>
            <person name="Szollosi G.J."/>
            <person name="Szarkandi J.G."/>
            <person name="Papp V."/>
            <person name="Albert L."/>
            <person name="Andreopoulos W."/>
            <person name="Angelini C."/>
            <person name="Antonin V."/>
            <person name="Barry K.W."/>
            <person name="Bougher N.L."/>
            <person name="Buchanan P."/>
            <person name="Buyck B."/>
            <person name="Bense V."/>
            <person name="Catcheside P."/>
            <person name="Chovatia M."/>
            <person name="Cooper J."/>
            <person name="Damon W."/>
            <person name="Desjardin D."/>
            <person name="Finy P."/>
            <person name="Geml J."/>
            <person name="Haridas S."/>
            <person name="Hughes K."/>
            <person name="Justo A."/>
            <person name="Karasinski D."/>
            <person name="Kautmanova I."/>
            <person name="Kiss B."/>
            <person name="Kocsube S."/>
            <person name="Kotiranta H."/>
            <person name="LaButti K.M."/>
            <person name="Lechner B.E."/>
            <person name="Liimatainen K."/>
            <person name="Lipzen A."/>
            <person name="Lukacs Z."/>
            <person name="Mihaltcheva S."/>
            <person name="Morgado L.N."/>
            <person name="Niskanen T."/>
            <person name="Noordeloos M.E."/>
            <person name="Ohm R.A."/>
            <person name="Ortiz-Santana B."/>
            <person name="Ovrebo C."/>
            <person name="Racz N."/>
            <person name="Riley R."/>
            <person name="Savchenko A."/>
            <person name="Shiryaev A."/>
            <person name="Soop K."/>
            <person name="Spirin V."/>
            <person name="Szebenyi C."/>
            <person name="Tomsovsky M."/>
            <person name="Tulloss R.E."/>
            <person name="Uehling J."/>
            <person name="Grigoriev I.V."/>
            <person name="Vagvolgyi C."/>
            <person name="Papp T."/>
            <person name="Martin F.M."/>
            <person name="Miettinen O."/>
            <person name="Hibbett D.S."/>
            <person name="Nagy L.G."/>
        </authorList>
    </citation>
    <scope>NUCLEOTIDE SEQUENCE [LARGE SCALE GENOMIC DNA]</scope>
    <source>
        <strain evidence="2 3">CBS 962.96</strain>
    </source>
</reference>
<dbReference type="EMBL" id="ML179050">
    <property type="protein sequence ID" value="THV05281.1"/>
    <property type="molecule type" value="Genomic_DNA"/>
</dbReference>
<evidence type="ECO:0000256" key="1">
    <source>
        <dbReference type="SAM" id="MobiDB-lite"/>
    </source>
</evidence>
<evidence type="ECO:0000313" key="3">
    <source>
        <dbReference type="Proteomes" id="UP000297245"/>
    </source>
</evidence>
<name>A0A4S8MR35_DENBC</name>
<feature type="region of interest" description="Disordered" evidence="1">
    <location>
        <begin position="56"/>
        <end position="92"/>
    </location>
</feature>
<feature type="compositionally biased region" description="Polar residues" evidence="1">
    <location>
        <begin position="62"/>
        <end position="72"/>
    </location>
</feature>
<feature type="region of interest" description="Disordered" evidence="1">
    <location>
        <begin position="1"/>
        <end position="25"/>
    </location>
</feature>
<sequence length="184" mass="20367">MRNRVLPSNNSSTNTFSRAESSSPSRLLCGDLVPITFHASPGRKPRENDDRRKLIRRDKKQQNILPQCTSVDDPNREDLSPESSADDDGSSAVFSSVFLGGIITMMSRDSERSDSELEAWKSNTQLSLLGLLAPALLFWGDHSGFNILEELRLRSATVSKFLSCGTELVINVTLPSKPPQFLKT</sequence>